<protein>
    <submittedName>
        <fullName evidence="2">ParA family protein</fullName>
    </submittedName>
</protein>
<feature type="domain" description="AAA" evidence="1">
    <location>
        <begin position="70"/>
        <end position="268"/>
    </location>
</feature>
<dbReference type="RefSeq" id="WP_322464457.1">
    <property type="nucleotide sequence ID" value="NZ_JAXOJX010000003.1"/>
</dbReference>
<proteinExistence type="predicted"/>
<accession>A0ABU5IAT7</accession>
<keyword evidence="3" id="KW-1185">Reference proteome</keyword>
<dbReference type="EMBL" id="JAXOJX010000003">
    <property type="protein sequence ID" value="MDZ5455775.1"/>
    <property type="molecule type" value="Genomic_DNA"/>
</dbReference>
<dbReference type="PANTHER" id="PTHR13696:SF99">
    <property type="entry name" value="COBYRINIC ACID AC-DIAMIDE SYNTHASE"/>
    <property type="match status" value="1"/>
</dbReference>
<sequence>MSITYRGQAAAAALGLTIDTLRRSADDAGLKVERKQTGASSTRVFRPADLFSIARWRATHHGPAPAKRAVMAVWNPKGGIGKTTLAGNLAVALALQGLRVLVVDLDFQGSLTLGFGYDSELTLEEAKAQGRPEDDVIEYHLGHLLPGADERQPLARVIKKPWGEMGPHLVPADLMLDIVDYRLLVETLSGAQSDLALTKWIAEGRAGKTPGCDLSIYDAILFDCPPSKNRLTRAALLASDAVVSPVNFEHYSTKALSYLAIVLNEMVEHYGRCPELMILGNEHDPQRVRSSMHVAAIAAQYGDALLAQTVRRSEDFPRALDSEPKAPLLLARPTSAAADDVRAVARLISARLGLFTAKGGSRTVEPQHVA</sequence>
<dbReference type="InterPro" id="IPR025669">
    <property type="entry name" value="AAA_dom"/>
</dbReference>
<evidence type="ECO:0000313" key="2">
    <source>
        <dbReference type="EMBL" id="MDZ5455775.1"/>
    </source>
</evidence>
<dbReference type="Proteomes" id="UP001293718">
    <property type="component" value="Unassembled WGS sequence"/>
</dbReference>
<organism evidence="2 3">
    <name type="scientific">Azohydromonas lata</name>
    <dbReference type="NCBI Taxonomy" id="45677"/>
    <lineage>
        <taxon>Bacteria</taxon>
        <taxon>Pseudomonadati</taxon>
        <taxon>Pseudomonadota</taxon>
        <taxon>Betaproteobacteria</taxon>
        <taxon>Burkholderiales</taxon>
        <taxon>Sphaerotilaceae</taxon>
        <taxon>Azohydromonas</taxon>
    </lineage>
</organism>
<dbReference type="PANTHER" id="PTHR13696">
    <property type="entry name" value="P-LOOP CONTAINING NUCLEOSIDE TRIPHOSPHATE HYDROLASE"/>
    <property type="match status" value="1"/>
</dbReference>
<dbReference type="InterPro" id="IPR027417">
    <property type="entry name" value="P-loop_NTPase"/>
</dbReference>
<dbReference type="Gene3D" id="3.40.50.300">
    <property type="entry name" value="P-loop containing nucleotide triphosphate hydrolases"/>
    <property type="match status" value="1"/>
</dbReference>
<reference evidence="2 3" key="1">
    <citation type="submission" date="2023-11" db="EMBL/GenBank/DDBJ databases">
        <title>Draft genome of Azohydromonas lata strain H1 (DSM1123), a polyhydroxyalkanoate producer.</title>
        <authorList>
            <person name="Traversa D."/>
            <person name="D'Addabbo P."/>
            <person name="Pazzani C."/>
            <person name="Manzari C."/>
            <person name="Chiara M."/>
            <person name="Scrascia M."/>
        </authorList>
    </citation>
    <scope>NUCLEOTIDE SEQUENCE [LARGE SCALE GENOMIC DNA]</scope>
    <source>
        <strain evidence="2 3">H1</strain>
    </source>
</reference>
<evidence type="ECO:0000313" key="3">
    <source>
        <dbReference type="Proteomes" id="UP001293718"/>
    </source>
</evidence>
<gene>
    <name evidence="2" type="ORF">SM757_04235</name>
</gene>
<comment type="caution">
    <text evidence="2">The sequence shown here is derived from an EMBL/GenBank/DDBJ whole genome shotgun (WGS) entry which is preliminary data.</text>
</comment>
<name>A0ABU5IAT7_9BURK</name>
<dbReference type="CDD" id="cd02042">
    <property type="entry name" value="ParAB_family"/>
    <property type="match status" value="1"/>
</dbReference>
<dbReference type="Pfam" id="PF13614">
    <property type="entry name" value="AAA_31"/>
    <property type="match status" value="1"/>
</dbReference>
<dbReference type="SUPFAM" id="SSF52540">
    <property type="entry name" value="P-loop containing nucleoside triphosphate hydrolases"/>
    <property type="match status" value="1"/>
</dbReference>
<dbReference type="InterPro" id="IPR050678">
    <property type="entry name" value="DNA_Partitioning_ATPase"/>
</dbReference>
<evidence type="ECO:0000259" key="1">
    <source>
        <dbReference type="Pfam" id="PF13614"/>
    </source>
</evidence>